<sequence>MATMYPDAPYFGSCQCSAPFGANTCRNALVHVYCNINCCPYEGMCCNGLHGSTKVYLARSLRSSGLGVVAAADIEVGEVLGEYLGELEHLSMNRNVRPRNTGYQLLLKQRPERPEHPVCVARVNAERMEGLMRFVNHDCEPVAKFVEVGNGRRTTVVVVTTERVRRDQEITADNDAGALRVATLTFRTSVIDETAKSSCLKT</sequence>
<dbReference type="InterPro" id="IPR046341">
    <property type="entry name" value="SET_dom_sf"/>
</dbReference>
<comment type="caution">
    <text evidence="2">The sequence shown here is derived from an EMBL/GenBank/DDBJ whole genome shotgun (WGS) entry which is preliminary data.</text>
</comment>
<dbReference type="SUPFAM" id="SSF82199">
    <property type="entry name" value="SET domain"/>
    <property type="match status" value="1"/>
</dbReference>
<evidence type="ECO:0000313" key="2">
    <source>
        <dbReference type="EMBL" id="ETO83564.1"/>
    </source>
</evidence>
<accession>A0A081AXF3</accession>
<protein>
    <recommendedName>
        <fullName evidence="1">SET domain-containing protein</fullName>
    </recommendedName>
</protein>
<name>A0A081AXF3_PHYNI</name>
<evidence type="ECO:0000259" key="1">
    <source>
        <dbReference type="PROSITE" id="PS50280"/>
    </source>
</evidence>
<dbReference type="InterPro" id="IPR001214">
    <property type="entry name" value="SET_dom"/>
</dbReference>
<feature type="domain" description="SET" evidence="1">
    <location>
        <begin position="53"/>
        <end position="175"/>
    </location>
</feature>
<dbReference type="EMBL" id="ANJA01000478">
    <property type="protein sequence ID" value="ETO83564.1"/>
    <property type="molecule type" value="Genomic_DNA"/>
</dbReference>
<dbReference type="AlphaFoldDB" id="A0A081AXF3"/>
<evidence type="ECO:0000313" key="3">
    <source>
        <dbReference type="Proteomes" id="UP000028582"/>
    </source>
</evidence>
<organism evidence="2 3">
    <name type="scientific">Phytophthora nicotianae P1976</name>
    <dbReference type="NCBI Taxonomy" id="1317066"/>
    <lineage>
        <taxon>Eukaryota</taxon>
        <taxon>Sar</taxon>
        <taxon>Stramenopiles</taxon>
        <taxon>Oomycota</taxon>
        <taxon>Peronosporomycetes</taxon>
        <taxon>Peronosporales</taxon>
        <taxon>Peronosporaceae</taxon>
        <taxon>Phytophthora</taxon>
    </lineage>
</organism>
<dbReference type="SMART" id="SM00317">
    <property type="entry name" value="SET"/>
    <property type="match status" value="1"/>
</dbReference>
<dbReference type="Pfam" id="PF00856">
    <property type="entry name" value="SET"/>
    <property type="match status" value="1"/>
</dbReference>
<dbReference type="PROSITE" id="PS50280">
    <property type="entry name" value="SET"/>
    <property type="match status" value="1"/>
</dbReference>
<dbReference type="Gene3D" id="2.170.270.10">
    <property type="entry name" value="SET domain"/>
    <property type="match status" value="1"/>
</dbReference>
<reference evidence="2 3" key="1">
    <citation type="submission" date="2013-11" db="EMBL/GenBank/DDBJ databases">
        <title>The Genome Sequence of Phytophthora parasitica P1976.</title>
        <authorList>
            <consortium name="The Broad Institute Genomics Platform"/>
            <person name="Russ C."/>
            <person name="Tyler B."/>
            <person name="Panabieres F."/>
            <person name="Shan W."/>
            <person name="Tripathy S."/>
            <person name="Grunwald N."/>
            <person name="Machado M."/>
            <person name="Johnson C.S."/>
            <person name="Walker B."/>
            <person name="Young S."/>
            <person name="Zeng Q."/>
            <person name="Gargeya S."/>
            <person name="Fitzgerald M."/>
            <person name="Haas B."/>
            <person name="Abouelleil A."/>
            <person name="Allen A.W."/>
            <person name="Alvarado L."/>
            <person name="Arachchi H.M."/>
            <person name="Berlin A.M."/>
            <person name="Chapman S.B."/>
            <person name="Gainer-Dewar J."/>
            <person name="Goldberg J."/>
            <person name="Griggs A."/>
            <person name="Gujja S."/>
            <person name="Hansen M."/>
            <person name="Howarth C."/>
            <person name="Imamovic A."/>
            <person name="Ireland A."/>
            <person name="Larimer J."/>
            <person name="McCowan C."/>
            <person name="Murphy C."/>
            <person name="Pearson M."/>
            <person name="Poon T.W."/>
            <person name="Priest M."/>
            <person name="Roberts A."/>
            <person name="Saif S."/>
            <person name="Shea T."/>
            <person name="Sisk P."/>
            <person name="Sykes S."/>
            <person name="Wortman J."/>
            <person name="Nusbaum C."/>
            <person name="Birren B."/>
        </authorList>
    </citation>
    <scope>NUCLEOTIDE SEQUENCE [LARGE SCALE GENOMIC DNA]</scope>
    <source>
        <strain evidence="2 3">P1976</strain>
    </source>
</reference>
<dbReference type="Proteomes" id="UP000028582">
    <property type="component" value="Unassembled WGS sequence"/>
</dbReference>
<proteinExistence type="predicted"/>
<gene>
    <name evidence="2" type="ORF">F444_02435</name>
</gene>